<reference evidence="2" key="2">
    <citation type="submission" date="2020-06" db="EMBL/GenBank/DDBJ databases">
        <authorList>
            <person name="Sheffer M."/>
        </authorList>
    </citation>
    <scope>NUCLEOTIDE SEQUENCE</scope>
</reference>
<sequence>MEGPKDLEMMEESDDEIPKELPPEIKEIMRIDKNLQAKIDEILDQMDMNRNIEDKDEGALQPILPTDKPDD</sequence>
<organism evidence="2 3">
    <name type="scientific">Argiope bruennichi</name>
    <name type="common">Wasp spider</name>
    <name type="synonym">Aranea bruennichi</name>
    <dbReference type="NCBI Taxonomy" id="94029"/>
    <lineage>
        <taxon>Eukaryota</taxon>
        <taxon>Metazoa</taxon>
        <taxon>Ecdysozoa</taxon>
        <taxon>Arthropoda</taxon>
        <taxon>Chelicerata</taxon>
        <taxon>Arachnida</taxon>
        <taxon>Araneae</taxon>
        <taxon>Araneomorphae</taxon>
        <taxon>Entelegynae</taxon>
        <taxon>Araneoidea</taxon>
        <taxon>Araneidae</taxon>
        <taxon>Argiope</taxon>
    </lineage>
</organism>
<evidence type="ECO:0000256" key="1">
    <source>
        <dbReference type="SAM" id="MobiDB-lite"/>
    </source>
</evidence>
<dbReference type="AlphaFoldDB" id="A0A8T0FLF6"/>
<keyword evidence="3" id="KW-1185">Reference proteome</keyword>
<reference evidence="2" key="1">
    <citation type="journal article" date="2020" name="bioRxiv">
        <title>Chromosome-level reference genome of the European wasp spider Argiope bruennichi: a resource for studies on range expansion and evolutionary adaptation.</title>
        <authorList>
            <person name="Sheffer M.M."/>
            <person name="Hoppe A."/>
            <person name="Krehenwinkel H."/>
            <person name="Uhl G."/>
            <person name="Kuss A.W."/>
            <person name="Jensen L."/>
            <person name="Jensen C."/>
            <person name="Gillespie R.G."/>
            <person name="Hoff K.J."/>
            <person name="Prost S."/>
        </authorList>
    </citation>
    <scope>NUCLEOTIDE SEQUENCE</scope>
</reference>
<name>A0A8T0FLF6_ARGBR</name>
<dbReference type="EMBL" id="JABXBU010000011">
    <property type="protein sequence ID" value="KAF8791058.1"/>
    <property type="molecule type" value="Genomic_DNA"/>
</dbReference>
<evidence type="ECO:0000313" key="3">
    <source>
        <dbReference type="Proteomes" id="UP000807504"/>
    </source>
</evidence>
<protein>
    <submittedName>
        <fullName evidence="2">Uncharacterized protein</fullName>
    </submittedName>
</protein>
<feature type="region of interest" description="Disordered" evidence="1">
    <location>
        <begin position="49"/>
        <end position="71"/>
    </location>
</feature>
<dbReference type="Proteomes" id="UP000807504">
    <property type="component" value="Unassembled WGS sequence"/>
</dbReference>
<evidence type="ECO:0000313" key="2">
    <source>
        <dbReference type="EMBL" id="KAF8791058.1"/>
    </source>
</evidence>
<feature type="region of interest" description="Disordered" evidence="1">
    <location>
        <begin position="1"/>
        <end position="21"/>
    </location>
</feature>
<gene>
    <name evidence="2" type="ORF">HNY73_005987</name>
</gene>
<accession>A0A8T0FLF6</accession>
<proteinExistence type="predicted"/>
<comment type="caution">
    <text evidence="2">The sequence shown here is derived from an EMBL/GenBank/DDBJ whole genome shotgun (WGS) entry which is preliminary data.</text>
</comment>